<proteinExistence type="inferred from homology"/>
<dbReference type="Ensembl" id="ENSCVAT00000011627.1">
    <property type="protein sequence ID" value="ENSCVAP00000002493.1"/>
    <property type="gene ID" value="ENSCVAG00000003599.1"/>
</dbReference>
<dbReference type="Proteomes" id="UP000265020">
    <property type="component" value="Unassembled WGS sequence"/>
</dbReference>
<dbReference type="GO" id="GO:0005525">
    <property type="term" value="F:GTP binding"/>
    <property type="evidence" value="ECO:0007669"/>
    <property type="project" value="UniProtKB-KW"/>
</dbReference>
<feature type="domain" description="AIG1-type G" evidence="5">
    <location>
        <begin position="18"/>
        <end position="165"/>
    </location>
</feature>
<dbReference type="AlphaFoldDB" id="A0A3Q2CC91"/>
<keyword evidence="3" id="KW-0342">GTP-binding</keyword>
<keyword evidence="7" id="KW-1185">Reference proteome</keyword>
<evidence type="ECO:0000313" key="7">
    <source>
        <dbReference type="Proteomes" id="UP000265020"/>
    </source>
</evidence>
<evidence type="ECO:0000256" key="3">
    <source>
        <dbReference type="ARBA" id="ARBA00023134"/>
    </source>
</evidence>
<dbReference type="PANTHER" id="PTHR10903">
    <property type="entry name" value="GTPASE, IMAP FAMILY MEMBER-RELATED"/>
    <property type="match status" value="1"/>
</dbReference>
<comment type="similarity">
    <text evidence="1">Belongs to the TRAFAC class TrmE-Era-EngA-EngB-Septin-like GTPase superfamily. AIG1/Toc34/Toc159-like paraseptin GTPase family. IAN subfamily.</text>
</comment>
<dbReference type="OMA" id="GENSMND"/>
<dbReference type="Pfam" id="PF04548">
    <property type="entry name" value="AIG1"/>
    <property type="match status" value="1"/>
</dbReference>
<accession>A0A3Q2CC91</accession>
<evidence type="ECO:0000256" key="4">
    <source>
        <dbReference type="SAM" id="MobiDB-lite"/>
    </source>
</evidence>
<organism evidence="6 7">
    <name type="scientific">Cyprinodon variegatus</name>
    <name type="common">Sheepshead minnow</name>
    <dbReference type="NCBI Taxonomy" id="28743"/>
    <lineage>
        <taxon>Eukaryota</taxon>
        <taxon>Metazoa</taxon>
        <taxon>Chordata</taxon>
        <taxon>Craniata</taxon>
        <taxon>Vertebrata</taxon>
        <taxon>Euteleostomi</taxon>
        <taxon>Actinopterygii</taxon>
        <taxon>Neopterygii</taxon>
        <taxon>Teleostei</taxon>
        <taxon>Neoteleostei</taxon>
        <taxon>Acanthomorphata</taxon>
        <taxon>Ovalentaria</taxon>
        <taxon>Atherinomorphae</taxon>
        <taxon>Cyprinodontiformes</taxon>
        <taxon>Cyprinodontidae</taxon>
        <taxon>Cyprinodon</taxon>
    </lineage>
</organism>
<reference evidence="6" key="1">
    <citation type="submission" date="2025-08" db="UniProtKB">
        <authorList>
            <consortium name="Ensembl"/>
        </authorList>
    </citation>
    <scope>IDENTIFICATION</scope>
</reference>
<keyword evidence="2" id="KW-0547">Nucleotide-binding</keyword>
<dbReference type="STRING" id="28743.ENSCVAP00000002493"/>
<evidence type="ECO:0000313" key="6">
    <source>
        <dbReference type="Ensembl" id="ENSCVAP00000002493.1"/>
    </source>
</evidence>
<feature type="region of interest" description="Disordered" evidence="4">
    <location>
        <begin position="176"/>
        <end position="200"/>
    </location>
</feature>
<dbReference type="Gene3D" id="3.40.50.300">
    <property type="entry name" value="P-loop containing nucleotide triphosphate hydrolases"/>
    <property type="match status" value="1"/>
</dbReference>
<dbReference type="InterPro" id="IPR006703">
    <property type="entry name" value="G_AIG1"/>
</dbReference>
<reference evidence="6" key="2">
    <citation type="submission" date="2025-09" db="UniProtKB">
        <authorList>
            <consortium name="Ensembl"/>
        </authorList>
    </citation>
    <scope>IDENTIFICATION</scope>
</reference>
<dbReference type="InterPro" id="IPR045058">
    <property type="entry name" value="GIMA/IAN/Toc"/>
</dbReference>
<evidence type="ECO:0000256" key="1">
    <source>
        <dbReference type="ARBA" id="ARBA00008535"/>
    </source>
</evidence>
<feature type="compositionally biased region" description="Basic and acidic residues" evidence="4">
    <location>
        <begin position="188"/>
        <end position="198"/>
    </location>
</feature>
<dbReference type="GeneTree" id="ENSGT01140000282522"/>
<dbReference type="PANTHER" id="PTHR10903:SF170">
    <property type="entry name" value="GTPASE IMAP FAMILY MEMBER 7"/>
    <property type="match status" value="1"/>
</dbReference>
<evidence type="ECO:0000256" key="2">
    <source>
        <dbReference type="ARBA" id="ARBA00022741"/>
    </source>
</evidence>
<evidence type="ECO:0000259" key="5">
    <source>
        <dbReference type="Pfam" id="PF04548"/>
    </source>
</evidence>
<name>A0A3Q2CC91_CYPVA</name>
<sequence>CNFGHKNKTSRPPVLSELRVILLGSRWSHRSSVGNFILGINAFKCETNVCMRCSGEVEKIKIAVINTPDVLLNTEDKLTEFIKDCVEASAPGPHVFLLVLKPEVITDKEKDRICIILKAFSDQSFNHSILMILKTELRELINVFQHPMKNAPIKELIRKCRYRYLKKEDIELPELRRGSGGEFSPTTEGHEGQKEQRSRWKKGPSVLAHLALLAASTSRVVFRNFVHKNKTSRPPVCATVCGQLQFGRGVADCCGGG</sequence>
<protein>
    <recommendedName>
        <fullName evidence="5">AIG1-type G domain-containing protein</fullName>
    </recommendedName>
</protein>
<dbReference type="InterPro" id="IPR027417">
    <property type="entry name" value="P-loop_NTPase"/>
</dbReference>